<organism evidence="12 13">
    <name type="scientific">Bradyrhizobium sediminis</name>
    <dbReference type="NCBI Taxonomy" id="2840469"/>
    <lineage>
        <taxon>Bacteria</taxon>
        <taxon>Pseudomonadati</taxon>
        <taxon>Pseudomonadota</taxon>
        <taxon>Alphaproteobacteria</taxon>
        <taxon>Hyphomicrobiales</taxon>
        <taxon>Nitrobacteraceae</taxon>
        <taxon>Bradyrhizobium</taxon>
    </lineage>
</organism>
<evidence type="ECO:0000256" key="8">
    <source>
        <dbReference type="RuleBase" id="RU004135"/>
    </source>
</evidence>
<dbReference type="PANTHER" id="PTHR23135:SF4">
    <property type="entry name" value="UDP-N-ACETYLMURAMOYL-L-ALANYL-D-GLUTAMATE--2,6-DIAMINOPIMELATE LIGASE MURE HOMOLOG, CHLOROPLASTIC"/>
    <property type="match status" value="1"/>
</dbReference>
<dbReference type="GO" id="GO:0005524">
    <property type="term" value="F:ATP binding"/>
    <property type="evidence" value="ECO:0007669"/>
    <property type="project" value="UniProtKB-UniRule"/>
</dbReference>
<comment type="pathway">
    <text evidence="7 8">Cell wall biogenesis; peptidoglycan biosynthesis.</text>
</comment>
<dbReference type="InterPro" id="IPR005761">
    <property type="entry name" value="UDP-N-AcMur-Glu-dNH2Pim_ligase"/>
</dbReference>
<keyword evidence="7" id="KW-0547">Nucleotide-binding</keyword>
<dbReference type="GO" id="GO:0008765">
    <property type="term" value="F:UDP-N-acetylmuramoylalanyl-D-glutamate-2,6-diaminopimelate ligase activity"/>
    <property type="evidence" value="ECO:0007669"/>
    <property type="project" value="UniProtKB-UniRule"/>
</dbReference>
<dbReference type="InterPro" id="IPR004101">
    <property type="entry name" value="Mur_ligase_C"/>
</dbReference>
<feature type="binding site" evidence="7">
    <location>
        <position position="455"/>
    </location>
    <ligand>
        <name>meso-2,6-diaminopimelate</name>
        <dbReference type="ChEBI" id="CHEBI:57791"/>
    </ligand>
</feature>
<dbReference type="SUPFAM" id="SSF63418">
    <property type="entry name" value="MurE/MurF N-terminal domain"/>
    <property type="match status" value="1"/>
</dbReference>
<feature type="binding site" evidence="7">
    <location>
        <position position="184"/>
    </location>
    <ligand>
        <name>UDP-N-acetyl-alpha-D-muramoyl-L-alanyl-D-glutamate</name>
        <dbReference type="ChEBI" id="CHEBI:83900"/>
    </ligand>
</feature>
<sequence length="486" mass="50520">MRLRDLFSDDATLPPQAEAVVVSGLAVDSRAVKPGDLFFALAGSKTDGARFIDAAISAGAVAVAGDHPPPDGIGVPFVMTPNPRRALALSAARFFSRQPATIAAVTGTSGKTSVAAFTRQIWQRLGHESASIGTIGLVSPKRTVYGSLTTPDPIALHRQLDEIAGDGVTHLAFEASSHGLDQYRLDGVRIAAGGFTNLSRDHMDYHPDVAHYLNAKLRLFRDLVAPGGAAVISADHDCSQDVIEAARARGLRIVTVGSRGDGAGEGIRLAGADIDGFAQKLTLEHRGRRYPVRLPLVGAFQIENALVSAGLAIGTGSEPKAVFASLELLEGAKGRLERVAERNGAPIFVDYAHKPDALAKALQALRPYAKRRLVVVFGAGGDRDAGKRPLMGAIAAGNADSVIVTDDNPRSENPAAIRAAILSAARGASEIGDRAEAIRSAIAALQPGDALLIAGKGHETGQIVGNSTLPFSDHDAVASALASRVA</sequence>
<evidence type="ECO:0000256" key="1">
    <source>
        <dbReference type="ARBA" id="ARBA00005898"/>
    </source>
</evidence>
<keyword evidence="4 7" id="KW-0573">Peptidoglycan synthesis</keyword>
<dbReference type="NCBIfam" id="NF001126">
    <property type="entry name" value="PRK00139.1-4"/>
    <property type="match status" value="1"/>
</dbReference>
<comment type="cofactor">
    <cofactor evidence="7">
        <name>Mg(2+)</name>
        <dbReference type="ChEBI" id="CHEBI:18420"/>
    </cofactor>
</comment>
<feature type="binding site" evidence="7">
    <location>
        <position position="182"/>
    </location>
    <ligand>
        <name>UDP-N-acetyl-alpha-D-muramoyl-L-alanyl-D-glutamate</name>
        <dbReference type="ChEBI" id="CHEBI:83900"/>
    </ligand>
</feature>
<comment type="subcellular location">
    <subcellularLocation>
        <location evidence="7 8">Cytoplasm</location>
    </subcellularLocation>
</comment>
<dbReference type="GO" id="GO:0009252">
    <property type="term" value="P:peptidoglycan biosynthetic process"/>
    <property type="evidence" value="ECO:0007669"/>
    <property type="project" value="UniProtKB-UniRule"/>
</dbReference>
<dbReference type="GO" id="GO:0005737">
    <property type="term" value="C:cytoplasm"/>
    <property type="evidence" value="ECO:0007669"/>
    <property type="project" value="UniProtKB-SubCell"/>
</dbReference>
<feature type="binding site" evidence="7">
    <location>
        <begin position="149"/>
        <end position="150"/>
    </location>
    <ligand>
        <name>UDP-N-acetyl-alpha-D-muramoyl-L-alanyl-D-glutamate</name>
        <dbReference type="ChEBI" id="CHEBI:83900"/>
    </ligand>
</feature>
<dbReference type="EC" id="6.3.2.13" evidence="7"/>
<evidence type="ECO:0000256" key="6">
    <source>
        <dbReference type="ARBA" id="ARBA00023316"/>
    </source>
</evidence>
<evidence type="ECO:0000259" key="9">
    <source>
        <dbReference type="Pfam" id="PF01225"/>
    </source>
</evidence>
<evidence type="ECO:0000259" key="10">
    <source>
        <dbReference type="Pfam" id="PF02875"/>
    </source>
</evidence>
<protein>
    <recommendedName>
        <fullName evidence="7">UDP-N-acetylmuramoyl-L-alanyl-D-glutamate--2,6-diaminopimelate ligase</fullName>
        <ecNumber evidence="7">6.3.2.13</ecNumber>
    </recommendedName>
    <alternativeName>
        <fullName evidence="7">Meso-A2pm-adding enzyme</fullName>
    </alternativeName>
    <alternativeName>
        <fullName evidence="7">Meso-diaminopimelate-adding enzyme</fullName>
    </alternativeName>
    <alternativeName>
        <fullName evidence="7">UDP-MurNAc-L-Ala-D-Glu:meso-diaminopimelate ligase</fullName>
    </alternativeName>
    <alternativeName>
        <fullName evidence="7">UDP-MurNAc-tripeptide synthetase</fullName>
    </alternativeName>
    <alternativeName>
        <fullName evidence="7">UDP-N-acetylmuramyl-tripeptide synthetase</fullName>
    </alternativeName>
</protein>
<dbReference type="InterPro" id="IPR036565">
    <property type="entry name" value="Mur-like_cat_sf"/>
</dbReference>
<feature type="binding site" evidence="7">
    <location>
        <position position="176"/>
    </location>
    <ligand>
        <name>UDP-N-acetyl-alpha-D-muramoyl-L-alanyl-D-glutamate</name>
        <dbReference type="ChEBI" id="CHEBI:83900"/>
    </ligand>
</feature>
<dbReference type="InterPro" id="IPR013221">
    <property type="entry name" value="Mur_ligase_cen"/>
</dbReference>
<feature type="binding site" evidence="7">
    <location>
        <begin position="407"/>
        <end position="410"/>
    </location>
    <ligand>
        <name>meso-2,6-diaminopimelate</name>
        <dbReference type="ChEBI" id="CHEBI:57791"/>
    </ligand>
</feature>
<dbReference type="InterPro" id="IPR035911">
    <property type="entry name" value="MurE/MurF_N"/>
</dbReference>
<dbReference type="Gene3D" id="3.40.1190.10">
    <property type="entry name" value="Mur-like, catalytic domain"/>
    <property type="match status" value="1"/>
</dbReference>
<feature type="modified residue" description="N6-carboxylysine" evidence="7">
    <location>
        <position position="216"/>
    </location>
</feature>
<keyword evidence="7" id="KW-0963">Cytoplasm</keyword>
<evidence type="ECO:0000256" key="4">
    <source>
        <dbReference type="ARBA" id="ARBA00022984"/>
    </source>
</evidence>
<dbReference type="NCBIfam" id="NF001124">
    <property type="entry name" value="PRK00139.1-2"/>
    <property type="match status" value="1"/>
</dbReference>
<keyword evidence="5 7" id="KW-0131">Cell cycle</keyword>
<dbReference type="Gene3D" id="3.90.190.20">
    <property type="entry name" value="Mur ligase, C-terminal domain"/>
    <property type="match status" value="1"/>
</dbReference>
<comment type="catalytic activity">
    <reaction evidence="7">
        <text>UDP-N-acetyl-alpha-D-muramoyl-L-alanyl-D-glutamate + meso-2,6-diaminopimelate + ATP = UDP-N-acetyl-alpha-D-muramoyl-L-alanyl-gamma-D-glutamyl-meso-2,6-diaminopimelate + ADP + phosphate + H(+)</text>
        <dbReference type="Rhea" id="RHEA:23676"/>
        <dbReference type="ChEBI" id="CHEBI:15378"/>
        <dbReference type="ChEBI" id="CHEBI:30616"/>
        <dbReference type="ChEBI" id="CHEBI:43474"/>
        <dbReference type="ChEBI" id="CHEBI:57791"/>
        <dbReference type="ChEBI" id="CHEBI:83900"/>
        <dbReference type="ChEBI" id="CHEBI:83905"/>
        <dbReference type="ChEBI" id="CHEBI:456216"/>
        <dbReference type="EC" id="6.3.2.13"/>
    </reaction>
</comment>
<name>A0A975NHA8_9BRAD</name>
<dbReference type="Pfam" id="PF02875">
    <property type="entry name" value="Mur_ligase_C"/>
    <property type="match status" value="1"/>
</dbReference>
<dbReference type="GO" id="GO:0071555">
    <property type="term" value="P:cell wall organization"/>
    <property type="evidence" value="ECO:0007669"/>
    <property type="project" value="UniProtKB-KW"/>
</dbReference>
<feature type="domain" description="Mur ligase C-terminal" evidence="10">
    <location>
        <begin position="334"/>
        <end position="457"/>
    </location>
</feature>
<feature type="domain" description="Mur ligase central" evidence="11">
    <location>
        <begin position="105"/>
        <end position="311"/>
    </location>
</feature>
<comment type="similarity">
    <text evidence="1 7">Belongs to the MurCDEF family. MurE subfamily.</text>
</comment>
<dbReference type="PANTHER" id="PTHR23135">
    <property type="entry name" value="MUR LIGASE FAMILY MEMBER"/>
    <property type="match status" value="1"/>
</dbReference>
<dbReference type="RefSeq" id="WP_215623074.1">
    <property type="nucleotide sequence ID" value="NZ_CP076134.1"/>
</dbReference>
<evidence type="ECO:0000313" key="12">
    <source>
        <dbReference type="EMBL" id="QWG14454.1"/>
    </source>
</evidence>
<dbReference type="GO" id="GO:0008360">
    <property type="term" value="P:regulation of cell shape"/>
    <property type="evidence" value="ECO:0007669"/>
    <property type="project" value="UniProtKB-KW"/>
</dbReference>
<keyword evidence="6 7" id="KW-0961">Cell wall biogenesis/degradation</keyword>
<comment type="PTM">
    <text evidence="7">Carboxylation is probably crucial for Mg(2+) binding and, consequently, for the gamma-phosphate positioning of ATP.</text>
</comment>
<dbReference type="SUPFAM" id="SSF53244">
    <property type="entry name" value="MurD-like peptide ligases, peptide-binding domain"/>
    <property type="match status" value="1"/>
</dbReference>
<dbReference type="InterPro" id="IPR036615">
    <property type="entry name" value="Mur_ligase_C_dom_sf"/>
</dbReference>
<comment type="caution">
    <text evidence="7">Lacks conserved residue(s) required for the propagation of feature annotation.</text>
</comment>
<feature type="short sequence motif" description="Meso-diaminopimelate recognition motif" evidence="7">
    <location>
        <begin position="407"/>
        <end position="410"/>
    </location>
</feature>
<evidence type="ECO:0000259" key="11">
    <source>
        <dbReference type="Pfam" id="PF08245"/>
    </source>
</evidence>
<dbReference type="SUPFAM" id="SSF53623">
    <property type="entry name" value="MurD-like peptide ligases, catalytic domain"/>
    <property type="match status" value="1"/>
</dbReference>
<keyword evidence="3 7" id="KW-0133">Cell shape</keyword>
<dbReference type="AlphaFoldDB" id="A0A975NHA8"/>
<dbReference type="GO" id="GO:0051301">
    <property type="term" value="P:cell division"/>
    <property type="evidence" value="ECO:0007669"/>
    <property type="project" value="UniProtKB-KW"/>
</dbReference>
<dbReference type="NCBIfam" id="TIGR01085">
    <property type="entry name" value="murE"/>
    <property type="match status" value="1"/>
</dbReference>
<evidence type="ECO:0000313" key="13">
    <source>
        <dbReference type="Proteomes" id="UP000680839"/>
    </source>
</evidence>
<keyword evidence="7" id="KW-0460">Magnesium</keyword>
<gene>
    <name evidence="7" type="primary">murE</name>
    <name evidence="12" type="ORF">KMZ29_07235</name>
</gene>
<feature type="binding site" evidence="7">
    <location>
        <position position="459"/>
    </location>
    <ligand>
        <name>meso-2,6-diaminopimelate</name>
        <dbReference type="ChEBI" id="CHEBI:57791"/>
    </ligand>
</feature>
<dbReference type="Pfam" id="PF01225">
    <property type="entry name" value="Mur_ligase"/>
    <property type="match status" value="1"/>
</dbReference>
<dbReference type="Pfam" id="PF08245">
    <property type="entry name" value="Mur_ligase_M"/>
    <property type="match status" value="1"/>
</dbReference>
<keyword evidence="2 7" id="KW-0132">Cell division</keyword>
<dbReference type="GO" id="GO:0000287">
    <property type="term" value="F:magnesium ion binding"/>
    <property type="evidence" value="ECO:0007669"/>
    <property type="project" value="UniProtKB-UniRule"/>
</dbReference>
<accession>A0A975NHA8</accession>
<feature type="binding site" evidence="7">
    <location>
        <position position="383"/>
    </location>
    <ligand>
        <name>meso-2,6-diaminopimelate</name>
        <dbReference type="ChEBI" id="CHEBI:57791"/>
    </ligand>
</feature>
<evidence type="ECO:0000256" key="3">
    <source>
        <dbReference type="ARBA" id="ARBA00022960"/>
    </source>
</evidence>
<dbReference type="HAMAP" id="MF_00208">
    <property type="entry name" value="MurE"/>
    <property type="match status" value="1"/>
</dbReference>
<dbReference type="EMBL" id="CP076134">
    <property type="protein sequence ID" value="QWG14454.1"/>
    <property type="molecule type" value="Genomic_DNA"/>
</dbReference>
<keyword evidence="7 12" id="KW-0436">Ligase</keyword>
<comment type="function">
    <text evidence="7">Catalyzes the addition of meso-diaminopimelic acid to the nucleotide precursor UDP-N-acetylmuramoyl-L-alanyl-D-glutamate (UMAG) in the biosynthesis of bacterial cell-wall peptidoglycan.</text>
</comment>
<feature type="domain" description="Mur ligase N-terminal catalytic" evidence="9">
    <location>
        <begin position="22"/>
        <end position="69"/>
    </location>
</feature>
<reference evidence="12" key="1">
    <citation type="submission" date="2021-06" db="EMBL/GenBank/DDBJ databases">
        <title>Bradyrhizobium sp. S2-20-1 Genome sequencing.</title>
        <authorList>
            <person name="Jin L."/>
        </authorList>
    </citation>
    <scope>NUCLEOTIDE SEQUENCE</scope>
    <source>
        <strain evidence="12">S2-20-1</strain>
    </source>
</reference>
<proteinExistence type="inferred from homology"/>
<keyword evidence="7" id="KW-0067">ATP-binding</keyword>
<dbReference type="Gene3D" id="3.40.1390.10">
    <property type="entry name" value="MurE/MurF, N-terminal domain"/>
    <property type="match status" value="1"/>
</dbReference>
<evidence type="ECO:0000256" key="5">
    <source>
        <dbReference type="ARBA" id="ARBA00023306"/>
    </source>
</evidence>
<dbReference type="InterPro" id="IPR000713">
    <property type="entry name" value="Mur_ligase_N"/>
</dbReference>
<evidence type="ECO:0000256" key="2">
    <source>
        <dbReference type="ARBA" id="ARBA00022618"/>
    </source>
</evidence>
<evidence type="ECO:0000256" key="7">
    <source>
        <dbReference type="HAMAP-Rule" id="MF_00208"/>
    </source>
</evidence>
<feature type="binding site" evidence="7">
    <location>
        <begin position="107"/>
        <end position="113"/>
    </location>
    <ligand>
        <name>ATP</name>
        <dbReference type="ChEBI" id="CHEBI:30616"/>
    </ligand>
</feature>
<feature type="binding site" evidence="7">
    <location>
        <position position="29"/>
    </location>
    <ligand>
        <name>UDP-N-acetyl-alpha-D-muramoyl-L-alanyl-D-glutamate</name>
        <dbReference type="ChEBI" id="CHEBI:83900"/>
    </ligand>
</feature>
<dbReference type="Proteomes" id="UP000680839">
    <property type="component" value="Chromosome"/>
</dbReference>